<feature type="domain" description="NUC153" evidence="7">
    <location>
        <begin position="477"/>
        <end position="504"/>
    </location>
</feature>
<keyword evidence="11" id="KW-1185">Reference proteome</keyword>
<reference evidence="10" key="1">
    <citation type="submission" date="2022-01" db="EMBL/GenBank/DDBJ databases">
        <authorList>
            <person name="King R."/>
        </authorList>
    </citation>
    <scope>NUCLEOTIDE SEQUENCE</scope>
</reference>
<dbReference type="Pfam" id="PF08159">
    <property type="entry name" value="NUC153"/>
    <property type="match status" value="1"/>
</dbReference>
<dbReference type="OrthoDB" id="273340at2759"/>
<dbReference type="InterPro" id="IPR056551">
    <property type="entry name" value="Beta-prop_NOL10_N"/>
</dbReference>
<dbReference type="Proteomes" id="UP001153636">
    <property type="component" value="Chromosome 18"/>
</dbReference>
<gene>
    <name evidence="10" type="ORF">PSYICH_LOCUS5731</name>
</gene>
<sequence>MQVSDPNNVKIYNLSAGKSLPEWLSERKRRALLKKNVDIRRRIELIQDFDMPALSSTVKVSKDGNYVLATGTYKPRVKCFDVNNLSLKFERCFDSEAVTFEVLSDDYSKLVFLQCDRYIEFHAAYGRYYRLRIPKFGRDLQYDYSSCDIFVVGASPDVYRLNLERGQFMTPYTSTASSINKCTINPVHNLLLCGTQEGKVEAWDQRSKSMVGSLDCAFTCMNENKDLEGFPSVTSLKFNGGLQLGVGTATGQILLYDIRSNKPFYIKDHMYGLPIKDVHFHYQQDLVFSLDSTVLKIWEKNNGKLYTSIEANIEFNNLCTVPNTGLFFLANENPKIQTYYIPSLGPAPKWASFLDSLTEELEENIRENVYDDYKFVTKQELENLGLDHLIGTNLMRAYMHGYFMDIRLYKKAKSVANPFEFEEYRKKKIRETIEKGRENRVQVTKLPKVNKDLALKLMNDEQNSKKNKVAATTILNDNRFKALFENPDFEVDKNTDEFRLLNPVLSRLDNSKMKQMKQKLVAQEFEPVDEEMEGKNSSEESEDDLEEGNEESSDDEHTWTKEVKKQHKIIQREHRQKEWEEEKRAREEEMLKQPKLYELRHGEEFKGLNSLKKKLNKASLSERLSNEDTSVRLLGSVGNREMTFSTRKKKNFSLEEKNRRHREERKRLVRPVHGIKSKFKSKFGGNRR</sequence>
<evidence type="ECO:0000256" key="5">
    <source>
        <dbReference type="ARBA" id="ARBA00023242"/>
    </source>
</evidence>
<evidence type="ECO:0000256" key="1">
    <source>
        <dbReference type="ARBA" id="ARBA00004604"/>
    </source>
</evidence>
<dbReference type="Gene3D" id="2.130.10.10">
    <property type="entry name" value="YVTN repeat-like/Quinoprotein amine dehydrogenase"/>
    <property type="match status" value="1"/>
</dbReference>
<feature type="compositionally biased region" description="Basic and acidic residues" evidence="6">
    <location>
        <begin position="570"/>
        <end position="588"/>
    </location>
</feature>
<name>A0A9P0CRX8_9CUCU</name>
<evidence type="ECO:0000313" key="11">
    <source>
        <dbReference type="Proteomes" id="UP001153636"/>
    </source>
</evidence>
<evidence type="ECO:0000256" key="6">
    <source>
        <dbReference type="SAM" id="MobiDB-lite"/>
    </source>
</evidence>
<organism evidence="10 11">
    <name type="scientific">Psylliodes chrysocephalus</name>
    <dbReference type="NCBI Taxonomy" id="3402493"/>
    <lineage>
        <taxon>Eukaryota</taxon>
        <taxon>Metazoa</taxon>
        <taxon>Ecdysozoa</taxon>
        <taxon>Arthropoda</taxon>
        <taxon>Hexapoda</taxon>
        <taxon>Insecta</taxon>
        <taxon>Pterygota</taxon>
        <taxon>Neoptera</taxon>
        <taxon>Endopterygota</taxon>
        <taxon>Coleoptera</taxon>
        <taxon>Polyphaga</taxon>
        <taxon>Cucujiformia</taxon>
        <taxon>Chrysomeloidea</taxon>
        <taxon>Chrysomelidae</taxon>
        <taxon>Galerucinae</taxon>
        <taxon>Alticini</taxon>
        <taxon>Psylliodes</taxon>
    </lineage>
</organism>
<evidence type="ECO:0000256" key="3">
    <source>
        <dbReference type="ARBA" id="ARBA00022574"/>
    </source>
</evidence>
<evidence type="ECO:0000259" key="9">
    <source>
        <dbReference type="Pfam" id="PF23098"/>
    </source>
</evidence>
<dbReference type="InterPro" id="IPR012580">
    <property type="entry name" value="NUC153"/>
</dbReference>
<feature type="region of interest" description="Disordered" evidence="6">
    <location>
        <begin position="642"/>
        <end position="688"/>
    </location>
</feature>
<dbReference type="InterPro" id="IPR036322">
    <property type="entry name" value="WD40_repeat_dom_sf"/>
</dbReference>
<keyword evidence="5" id="KW-0539">Nucleus</keyword>
<evidence type="ECO:0000259" key="7">
    <source>
        <dbReference type="Pfam" id="PF08159"/>
    </source>
</evidence>
<feature type="compositionally biased region" description="Basic residues" evidence="6">
    <location>
        <begin position="659"/>
        <end position="688"/>
    </location>
</feature>
<dbReference type="AlphaFoldDB" id="A0A9P0CRX8"/>
<dbReference type="FunFam" id="2.130.10.10:FF:001909">
    <property type="entry name" value="WD repeat, SAM and U-box domain-containing protein"/>
    <property type="match status" value="1"/>
</dbReference>
<dbReference type="Pfam" id="PF23097">
    <property type="entry name" value="NOL10_2nd"/>
    <property type="match status" value="1"/>
</dbReference>
<dbReference type="GO" id="GO:0000462">
    <property type="term" value="P:maturation of SSU-rRNA from tricistronic rRNA transcript (SSU-rRNA, 5.8S rRNA, LSU-rRNA)"/>
    <property type="evidence" value="ECO:0007669"/>
    <property type="project" value="TreeGrafter"/>
</dbReference>
<dbReference type="InterPro" id="IPR015943">
    <property type="entry name" value="WD40/YVTN_repeat-like_dom_sf"/>
</dbReference>
<evidence type="ECO:0000256" key="4">
    <source>
        <dbReference type="ARBA" id="ARBA00022737"/>
    </source>
</evidence>
<evidence type="ECO:0000313" key="10">
    <source>
        <dbReference type="EMBL" id="CAH1104740.1"/>
    </source>
</evidence>
<keyword evidence="3" id="KW-0853">WD repeat</keyword>
<dbReference type="GO" id="GO:0032040">
    <property type="term" value="C:small-subunit processome"/>
    <property type="evidence" value="ECO:0007669"/>
    <property type="project" value="TreeGrafter"/>
</dbReference>
<dbReference type="Pfam" id="PF23098">
    <property type="entry name" value="Beta-prop_NOL10_N"/>
    <property type="match status" value="1"/>
</dbReference>
<evidence type="ECO:0000256" key="2">
    <source>
        <dbReference type="ARBA" id="ARBA00005264"/>
    </source>
</evidence>
<comment type="similarity">
    <text evidence="2">Belongs to the WD repeat NOL10/ENP2 family.</text>
</comment>
<dbReference type="PANTHER" id="PTHR14927:SF0">
    <property type="entry name" value="NUCLEOLAR PROTEIN 10"/>
    <property type="match status" value="1"/>
</dbReference>
<feature type="region of interest" description="Disordered" evidence="6">
    <location>
        <begin position="522"/>
        <end position="588"/>
    </location>
</feature>
<dbReference type="InterPro" id="IPR056550">
    <property type="entry name" value="NOL10_2nd"/>
</dbReference>
<comment type="subcellular location">
    <subcellularLocation>
        <location evidence="1">Nucleus</location>
        <location evidence="1">Nucleolus</location>
    </subcellularLocation>
</comment>
<feature type="domain" description="Nucleolar protein 10-like second" evidence="8">
    <location>
        <begin position="369"/>
        <end position="417"/>
    </location>
</feature>
<accession>A0A9P0CRX8</accession>
<protein>
    <recommendedName>
        <fullName evidence="12">Nucleolar protein 10</fullName>
    </recommendedName>
</protein>
<evidence type="ECO:0000259" key="8">
    <source>
        <dbReference type="Pfam" id="PF23097"/>
    </source>
</evidence>
<dbReference type="InterPro" id="IPR040382">
    <property type="entry name" value="NOL10/Enp2"/>
</dbReference>
<proteinExistence type="inferred from homology"/>
<dbReference type="GO" id="GO:0030686">
    <property type="term" value="C:90S preribosome"/>
    <property type="evidence" value="ECO:0007669"/>
    <property type="project" value="TreeGrafter"/>
</dbReference>
<dbReference type="PANTHER" id="PTHR14927">
    <property type="entry name" value="NUCLEOLAR PROTEIN 10"/>
    <property type="match status" value="1"/>
</dbReference>
<dbReference type="EMBL" id="OV651830">
    <property type="protein sequence ID" value="CAH1104740.1"/>
    <property type="molecule type" value="Genomic_DNA"/>
</dbReference>
<feature type="domain" description="Nucleolar protein 10-like N-terminal" evidence="9">
    <location>
        <begin position="1"/>
        <end position="364"/>
    </location>
</feature>
<dbReference type="SUPFAM" id="SSF50978">
    <property type="entry name" value="WD40 repeat-like"/>
    <property type="match status" value="1"/>
</dbReference>
<keyword evidence="4" id="KW-0677">Repeat</keyword>
<evidence type="ECO:0008006" key="12">
    <source>
        <dbReference type="Google" id="ProtNLM"/>
    </source>
</evidence>
<feature type="compositionally biased region" description="Acidic residues" evidence="6">
    <location>
        <begin position="539"/>
        <end position="554"/>
    </location>
</feature>